<dbReference type="EMBL" id="KN578772">
    <property type="protein sequence ID" value="KHJ82550.1"/>
    <property type="molecule type" value="Genomic_DNA"/>
</dbReference>
<evidence type="ECO:0000313" key="1">
    <source>
        <dbReference type="EMBL" id="KHJ82550.1"/>
    </source>
</evidence>
<accession>A0A0B1SH71</accession>
<dbReference type="Proteomes" id="UP000053660">
    <property type="component" value="Unassembled WGS sequence"/>
</dbReference>
<name>A0A0B1SH71_OESDE</name>
<proteinExistence type="predicted"/>
<dbReference type="AlphaFoldDB" id="A0A0B1SH71"/>
<reference evidence="1 2" key="1">
    <citation type="submission" date="2014-03" db="EMBL/GenBank/DDBJ databases">
        <title>Draft genome of the hookworm Oesophagostomum dentatum.</title>
        <authorList>
            <person name="Mitreva M."/>
        </authorList>
    </citation>
    <scope>NUCLEOTIDE SEQUENCE [LARGE SCALE GENOMIC DNA]</scope>
    <source>
        <strain evidence="1 2">OD-Hann</strain>
    </source>
</reference>
<gene>
    <name evidence="1" type="ORF">OESDEN_17756</name>
</gene>
<sequence length="75" mass="8586">MFVESNVAVVLSIIFRLSKEFSYRSVTELFIFVSHIQIQRTLFPSLPFLTNLATVACGVSLSKYSGILCRQYLEY</sequence>
<protein>
    <submittedName>
        <fullName evidence="1">Uncharacterized protein</fullName>
    </submittedName>
</protein>
<keyword evidence="2" id="KW-1185">Reference proteome</keyword>
<dbReference type="OrthoDB" id="2192830at2759"/>
<organism evidence="1 2">
    <name type="scientific">Oesophagostomum dentatum</name>
    <name type="common">Nodular worm</name>
    <dbReference type="NCBI Taxonomy" id="61180"/>
    <lineage>
        <taxon>Eukaryota</taxon>
        <taxon>Metazoa</taxon>
        <taxon>Ecdysozoa</taxon>
        <taxon>Nematoda</taxon>
        <taxon>Chromadorea</taxon>
        <taxon>Rhabditida</taxon>
        <taxon>Rhabditina</taxon>
        <taxon>Rhabditomorpha</taxon>
        <taxon>Strongyloidea</taxon>
        <taxon>Strongylidae</taxon>
        <taxon>Oesophagostomum</taxon>
    </lineage>
</organism>
<evidence type="ECO:0000313" key="2">
    <source>
        <dbReference type="Proteomes" id="UP000053660"/>
    </source>
</evidence>